<evidence type="ECO:0000256" key="1">
    <source>
        <dbReference type="ARBA" id="ARBA00022527"/>
    </source>
</evidence>
<evidence type="ECO:0000313" key="4">
    <source>
        <dbReference type="EMBL" id="WTP91451.1"/>
    </source>
</evidence>
<name>A0AAU1IC54_9ACTN</name>
<keyword evidence="1" id="KW-0418">Kinase</keyword>
<feature type="region of interest" description="Disordered" evidence="2">
    <location>
        <begin position="1"/>
        <end position="57"/>
    </location>
</feature>
<dbReference type="CDD" id="cd16936">
    <property type="entry name" value="HATPase_RsbW-like"/>
    <property type="match status" value="1"/>
</dbReference>
<dbReference type="AlphaFoldDB" id="A0AAU1IC54"/>
<dbReference type="EMBL" id="CP108140">
    <property type="protein sequence ID" value="WTP91451.1"/>
    <property type="molecule type" value="Genomic_DNA"/>
</dbReference>
<dbReference type="InterPro" id="IPR050267">
    <property type="entry name" value="Anti-sigma-factor_SerPK"/>
</dbReference>
<keyword evidence="4" id="KW-0067">ATP-binding</keyword>
<protein>
    <submittedName>
        <fullName evidence="4">ATP-binding protein</fullName>
    </submittedName>
</protein>
<evidence type="ECO:0000256" key="2">
    <source>
        <dbReference type="SAM" id="MobiDB-lite"/>
    </source>
</evidence>
<proteinExistence type="predicted"/>
<dbReference type="GO" id="GO:0004674">
    <property type="term" value="F:protein serine/threonine kinase activity"/>
    <property type="evidence" value="ECO:0007669"/>
    <property type="project" value="UniProtKB-KW"/>
</dbReference>
<dbReference type="PANTHER" id="PTHR35526">
    <property type="entry name" value="ANTI-SIGMA-F FACTOR RSBW-RELATED"/>
    <property type="match status" value="1"/>
</dbReference>
<reference evidence="4" key="1">
    <citation type="submission" date="2022-10" db="EMBL/GenBank/DDBJ databases">
        <title>The complete genomes of actinobacterial strains from the NBC collection.</title>
        <authorList>
            <person name="Joergensen T.S."/>
            <person name="Alvarez Arevalo M."/>
            <person name="Sterndorff E.B."/>
            <person name="Faurdal D."/>
            <person name="Vuksanovic O."/>
            <person name="Mourched A.-S."/>
            <person name="Charusanti P."/>
            <person name="Shaw S."/>
            <person name="Blin K."/>
            <person name="Weber T."/>
        </authorList>
    </citation>
    <scope>NUCLEOTIDE SEQUENCE</scope>
    <source>
        <strain evidence="4">NBC 00180</strain>
    </source>
</reference>
<dbReference type="InterPro" id="IPR003594">
    <property type="entry name" value="HATPase_dom"/>
</dbReference>
<dbReference type="Pfam" id="PF13581">
    <property type="entry name" value="HATPase_c_2"/>
    <property type="match status" value="1"/>
</dbReference>
<feature type="domain" description="Histidine kinase/HSP90-like ATPase" evidence="3">
    <location>
        <begin position="64"/>
        <end position="180"/>
    </location>
</feature>
<gene>
    <name evidence="4" type="ORF">OG477_41955</name>
</gene>
<dbReference type="GO" id="GO:0005524">
    <property type="term" value="F:ATP binding"/>
    <property type="evidence" value="ECO:0007669"/>
    <property type="project" value="UniProtKB-KW"/>
</dbReference>
<dbReference type="InterPro" id="IPR036890">
    <property type="entry name" value="HATPase_C_sf"/>
</dbReference>
<dbReference type="SUPFAM" id="SSF55874">
    <property type="entry name" value="ATPase domain of HSP90 chaperone/DNA topoisomerase II/histidine kinase"/>
    <property type="match status" value="1"/>
</dbReference>
<keyword evidence="1" id="KW-0808">Transferase</keyword>
<dbReference type="Gene3D" id="3.30.565.10">
    <property type="entry name" value="Histidine kinase-like ATPase, C-terminal domain"/>
    <property type="match status" value="1"/>
</dbReference>
<feature type="compositionally biased region" description="Basic and acidic residues" evidence="2">
    <location>
        <begin position="21"/>
        <end position="35"/>
    </location>
</feature>
<keyword evidence="4" id="KW-0547">Nucleotide-binding</keyword>
<dbReference type="PANTHER" id="PTHR35526:SF3">
    <property type="entry name" value="ANTI-SIGMA-F FACTOR RSBW"/>
    <property type="match status" value="1"/>
</dbReference>
<keyword evidence="1" id="KW-0723">Serine/threonine-protein kinase</keyword>
<sequence>MLTVSTIRSGQGRMDTAGTPHDTRPDQHNNMESRSKASAQPAPAGGRPPKRDSHETCQCVHLSHRPAAARHAREAIQHELHSLGLDEASDASIRECADAVLLIVSELVTNACRHSPGPADLRTSWHDRVMTVEVDDYGRDLPVVVDDDKRGAEGGFGMSLVDALSDGWGFRSRDGGKTVYAHVSFP</sequence>
<organism evidence="4">
    <name type="scientific">Streptomyces sp. NBC_00180</name>
    <dbReference type="NCBI Taxonomy" id="2903632"/>
    <lineage>
        <taxon>Bacteria</taxon>
        <taxon>Bacillati</taxon>
        <taxon>Actinomycetota</taxon>
        <taxon>Actinomycetes</taxon>
        <taxon>Kitasatosporales</taxon>
        <taxon>Streptomycetaceae</taxon>
        <taxon>Streptomyces</taxon>
    </lineage>
</organism>
<accession>A0AAU1IC54</accession>
<evidence type="ECO:0000259" key="3">
    <source>
        <dbReference type="Pfam" id="PF13581"/>
    </source>
</evidence>